<sequence>MKTIYKAGNITEAHIVAGLLESHGIESHVGGQYLQGGVGEVATMDFARVFIADEAYDAALPIIAGYEQNKPTDAPDEAIDVSVGELGNELPDSFDYPSMMQIFTKPVLFWVAVFLLIWWFIL</sequence>
<dbReference type="AlphaFoldDB" id="A0A6S6SU45"/>
<dbReference type="Pfam" id="PF09413">
    <property type="entry name" value="DUF2007"/>
    <property type="match status" value="1"/>
</dbReference>
<keyword evidence="1" id="KW-1133">Transmembrane helix</keyword>
<protein>
    <recommendedName>
        <fullName evidence="2">DUF2007 domain-containing protein</fullName>
    </recommendedName>
</protein>
<reference evidence="3" key="1">
    <citation type="submission" date="2020-01" db="EMBL/GenBank/DDBJ databases">
        <authorList>
            <person name="Meier V. D."/>
            <person name="Meier V D."/>
        </authorList>
    </citation>
    <scope>NUCLEOTIDE SEQUENCE</scope>
    <source>
        <strain evidence="3">HLG_WM_MAG_08</strain>
    </source>
</reference>
<accession>A0A6S6SU45</accession>
<organism evidence="3">
    <name type="scientific">uncultured Thiotrichaceae bacterium</name>
    <dbReference type="NCBI Taxonomy" id="298394"/>
    <lineage>
        <taxon>Bacteria</taxon>
        <taxon>Pseudomonadati</taxon>
        <taxon>Pseudomonadota</taxon>
        <taxon>Gammaproteobacteria</taxon>
        <taxon>Thiotrichales</taxon>
        <taxon>Thiotrichaceae</taxon>
        <taxon>environmental samples</taxon>
    </lineage>
</organism>
<gene>
    <name evidence="3" type="ORF">HELGO_WM38623</name>
</gene>
<keyword evidence="1" id="KW-0472">Membrane</keyword>
<name>A0A6S6SU45_9GAMM</name>
<feature type="domain" description="DUF2007" evidence="2">
    <location>
        <begin position="1"/>
        <end position="64"/>
    </location>
</feature>
<dbReference type="InterPro" id="IPR018551">
    <property type="entry name" value="DUF2007"/>
</dbReference>
<proteinExistence type="predicted"/>
<dbReference type="EMBL" id="CACVAV010000194">
    <property type="protein sequence ID" value="CAA6812089.1"/>
    <property type="molecule type" value="Genomic_DNA"/>
</dbReference>
<feature type="transmembrane region" description="Helical" evidence="1">
    <location>
        <begin position="102"/>
        <end position="121"/>
    </location>
</feature>
<evidence type="ECO:0000313" key="3">
    <source>
        <dbReference type="EMBL" id="CAA6812089.1"/>
    </source>
</evidence>
<evidence type="ECO:0000256" key="1">
    <source>
        <dbReference type="SAM" id="Phobius"/>
    </source>
</evidence>
<evidence type="ECO:0000259" key="2">
    <source>
        <dbReference type="Pfam" id="PF09413"/>
    </source>
</evidence>
<keyword evidence="1" id="KW-0812">Transmembrane</keyword>